<dbReference type="PANTHER" id="PTHR45989:SF1">
    <property type="entry name" value="TRANSLATION INITIATION FACTOR EIF-2B SUBUNIT GAMMA"/>
    <property type="match status" value="1"/>
</dbReference>
<evidence type="ECO:0000256" key="6">
    <source>
        <dbReference type="ARBA" id="ARBA00044196"/>
    </source>
</evidence>
<dbReference type="Gene3D" id="3.90.550.10">
    <property type="entry name" value="Spore Coat Polysaccharide Biosynthesis Protein SpsA, Chain A"/>
    <property type="match status" value="1"/>
</dbReference>
<keyword evidence="10" id="KW-0472">Membrane</keyword>
<evidence type="ECO:0000313" key="12">
    <source>
        <dbReference type="EMBL" id="MBR9726815.1"/>
    </source>
</evidence>
<feature type="domain" description="Nucleotidyl transferase" evidence="11">
    <location>
        <begin position="3"/>
        <end position="122"/>
    </location>
</feature>
<comment type="subunit">
    <text evidence="9">Component of the translation initiation factor 2B (eIF2B) complex which is a heterodecamer of two sets of five different subunits: alpha, beta, gamma, delta and epsilon. Subunits alpha, beta and delta comprise a regulatory subcomplex and subunits epsilon and gamma comprise a catalytic subcomplex. Within the complex, the hexameric regulatory complex resides at the center, with the two heterodimeric catalytic subcomplexes bound on opposite sides.</text>
</comment>
<keyword evidence="10" id="KW-0812">Transmembrane</keyword>
<keyword evidence="10" id="KW-1133">Transmembrane helix</keyword>
<name>A0ABS5I0I2_9GAMM</name>
<evidence type="ECO:0000256" key="8">
    <source>
        <dbReference type="ARBA" id="ARBA00045373"/>
    </source>
</evidence>
<accession>A0ABS5I0I2</accession>
<evidence type="ECO:0000259" key="11">
    <source>
        <dbReference type="Pfam" id="PF00483"/>
    </source>
</evidence>
<comment type="subcellular location">
    <subcellularLocation>
        <location evidence="1">Cytoplasm</location>
        <location evidence="1">Cytosol</location>
    </subcellularLocation>
</comment>
<gene>
    <name evidence="12" type="ORF">G3R48_02260</name>
</gene>
<evidence type="ECO:0000256" key="1">
    <source>
        <dbReference type="ARBA" id="ARBA00004514"/>
    </source>
</evidence>
<dbReference type="Proteomes" id="UP000811844">
    <property type="component" value="Unassembled WGS sequence"/>
</dbReference>
<reference evidence="12 13" key="1">
    <citation type="submission" date="2020-02" db="EMBL/GenBank/DDBJ databases">
        <title>Shewanella WXL01 sp. nov., a marine bacterium isolated from green algae in Luhuitou Fringing Reef (Northern South China Sea).</title>
        <authorList>
            <person name="Wang X."/>
        </authorList>
    </citation>
    <scope>NUCLEOTIDE SEQUENCE [LARGE SCALE GENOMIC DNA]</scope>
    <source>
        <strain evidence="12 13">MCCC 1A01895</strain>
    </source>
</reference>
<evidence type="ECO:0000256" key="3">
    <source>
        <dbReference type="ARBA" id="ARBA00022490"/>
    </source>
</evidence>
<sequence>MQAIIFANRNGHEITPLDKHYCPALLPIANKAVIEYTLDSLKQSGIRHAKIVVANDAGKIQQHLQQGQRWGVKLDYFLSKPQESVESVLRRMQCQLDEPLLIIRGDMLRTATLTQYIELCEHMPQTYIGARMNGMNPGLLMLPAGINHTQQLDWPLVNEPVSVKSGVSQLLHGECFHLLDFENIIKANQYVMTHPLNFALSGRQINPHKNQWFEHQVNNESVQHFNGSVGAFSHIDALATLTETVVIGEHCYIGASTLSNTVVLPNTSVGSGLNMHNMIVAGDTLINALTNQVTVIDDPSIISVSGLQQSSTANTTPLHQPSMLGQQVLAVALMIVSLPIILMSFLSAFFSGKNIFGRRLTVKANDQCAIELVELNTNHALINRLPQLSHVISGKLHLLGAAPIEIKPRLNLVNETQQDTSANAIDKKFGVFGPVQLFLNSAPQEEITLIEMEYSLLSQWDYARRLLTLK</sequence>
<dbReference type="PANTHER" id="PTHR45989">
    <property type="entry name" value="TRANSLATION INITIATION FACTOR EIF-2B SUBUNIT GAMMA"/>
    <property type="match status" value="1"/>
</dbReference>
<evidence type="ECO:0000256" key="10">
    <source>
        <dbReference type="SAM" id="Phobius"/>
    </source>
</evidence>
<evidence type="ECO:0000256" key="9">
    <source>
        <dbReference type="ARBA" id="ARBA00046432"/>
    </source>
</evidence>
<evidence type="ECO:0000256" key="7">
    <source>
        <dbReference type="ARBA" id="ARBA00044229"/>
    </source>
</evidence>
<keyword evidence="3" id="KW-0963">Cytoplasm</keyword>
<dbReference type="InterPro" id="IPR005835">
    <property type="entry name" value="NTP_transferase_dom"/>
</dbReference>
<dbReference type="InterPro" id="IPR029044">
    <property type="entry name" value="Nucleotide-diphossugar_trans"/>
</dbReference>
<feature type="transmembrane region" description="Helical" evidence="10">
    <location>
        <begin position="328"/>
        <end position="350"/>
    </location>
</feature>
<comment type="similarity">
    <text evidence="2">Belongs to the eIF-2B gamma/epsilon subunits family.</text>
</comment>
<keyword evidence="5" id="KW-0648">Protein biosynthesis</keyword>
<dbReference type="Pfam" id="PF00483">
    <property type="entry name" value="NTP_transferase"/>
    <property type="match status" value="1"/>
</dbReference>
<dbReference type="InterPro" id="IPR051960">
    <property type="entry name" value="eIF2B_gamma"/>
</dbReference>
<dbReference type="EMBL" id="JAAIKR010000001">
    <property type="protein sequence ID" value="MBR9726815.1"/>
    <property type="molecule type" value="Genomic_DNA"/>
</dbReference>
<evidence type="ECO:0000256" key="4">
    <source>
        <dbReference type="ARBA" id="ARBA00022540"/>
    </source>
</evidence>
<proteinExistence type="inferred from homology"/>
<dbReference type="SUPFAM" id="SSF53448">
    <property type="entry name" value="Nucleotide-diphospho-sugar transferases"/>
    <property type="match status" value="1"/>
</dbReference>
<keyword evidence="13" id="KW-1185">Reference proteome</keyword>
<dbReference type="Gene3D" id="2.160.10.10">
    <property type="entry name" value="Hexapeptide repeat proteins"/>
    <property type="match status" value="1"/>
</dbReference>
<dbReference type="RefSeq" id="WP_153660718.1">
    <property type="nucleotide sequence ID" value="NZ_JAAIKR010000001.1"/>
</dbReference>
<evidence type="ECO:0000256" key="2">
    <source>
        <dbReference type="ARBA" id="ARBA00007878"/>
    </source>
</evidence>
<evidence type="ECO:0000256" key="5">
    <source>
        <dbReference type="ARBA" id="ARBA00022917"/>
    </source>
</evidence>
<evidence type="ECO:0000313" key="13">
    <source>
        <dbReference type="Proteomes" id="UP000811844"/>
    </source>
</evidence>
<keyword evidence="4" id="KW-0396">Initiation factor</keyword>
<protein>
    <recommendedName>
        <fullName evidence="6">Translation initiation factor eIF2B subunit gamma</fullName>
    </recommendedName>
    <alternativeName>
        <fullName evidence="7">eIF2B GDP-GTP exchange factor subunit gamma</fullName>
    </alternativeName>
</protein>
<comment type="function">
    <text evidence="8">Acts as a component of the translation initiation factor 2B (eIF2B) complex, which catalyzes the exchange of GDP for GTP on the eukaryotic initiation factor 2 (eIF2) complex gamma subunit. Its guanine nucleotide exchange factor activity is repressed when bound to eIF2 complex phosphorylated on the alpha subunit, thereby limiting the amount of methionyl-initiator methionine tRNA available to the ribosome and consequently global translation is repressed.</text>
</comment>
<comment type="caution">
    <text evidence="12">The sequence shown here is derived from an EMBL/GenBank/DDBJ whole genome shotgun (WGS) entry which is preliminary data.</text>
</comment>
<organism evidence="12 13">
    <name type="scientific">Shewanella intestini</name>
    <dbReference type="NCBI Taxonomy" id="2017544"/>
    <lineage>
        <taxon>Bacteria</taxon>
        <taxon>Pseudomonadati</taxon>
        <taxon>Pseudomonadota</taxon>
        <taxon>Gammaproteobacteria</taxon>
        <taxon>Alteromonadales</taxon>
        <taxon>Shewanellaceae</taxon>
        <taxon>Shewanella</taxon>
    </lineage>
</organism>